<feature type="non-terminal residue" evidence="7">
    <location>
        <position position="1"/>
    </location>
</feature>
<dbReference type="SUPFAM" id="SSF57667">
    <property type="entry name" value="beta-beta-alpha zinc fingers"/>
    <property type="match status" value="1"/>
</dbReference>
<dbReference type="InterPro" id="IPR013087">
    <property type="entry name" value="Znf_C2H2_type"/>
</dbReference>
<organism evidence="7">
    <name type="scientific">Ixodes ricinus</name>
    <name type="common">Common tick</name>
    <name type="synonym">Acarus ricinus</name>
    <dbReference type="NCBI Taxonomy" id="34613"/>
    <lineage>
        <taxon>Eukaryota</taxon>
        <taxon>Metazoa</taxon>
        <taxon>Ecdysozoa</taxon>
        <taxon>Arthropoda</taxon>
        <taxon>Chelicerata</taxon>
        <taxon>Arachnida</taxon>
        <taxon>Acari</taxon>
        <taxon>Parasitiformes</taxon>
        <taxon>Ixodida</taxon>
        <taxon>Ixodoidea</taxon>
        <taxon>Ixodidae</taxon>
        <taxon>Ixodinae</taxon>
        <taxon>Ixodes</taxon>
    </lineage>
</organism>
<keyword evidence="2" id="KW-0677">Repeat</keyword>
<evidence type="ECO:0000256" key="1">
    <source>
        <dbReference type="ARBA" id="ARBA00022723"/>
    </source>
</evidence>
<sequence length="347" mass="38721">AVRPASESGARDLRVRFTIEDDLNILAEVNASNPFEHPHKWLSIAKNVGNAAEPRKLFTARSVQERCDLLLAYFQACNGANRRKWGTGDQNREKVRLLGKISARARSFGYKVKQWQASNISQLQNLPSTASLSAASQGTEGPCGAILLSLGPTVNVTQKRDEKTFPSKTPKAIQFRCGFCYYITKDQRGMISHLVHHEDGRQPKSGHCPLLPSGCGGACSRDVGCLPETKMENLFKCCFCAHVVEDQRGILNHLFLRCDERLECQLCPESFSRAEDLSCHTEMHKPERTLDHQLLSGAFEKRGHPANNIRANEGEKPFKCQEGSQAFARSEGLTTHMETHVGEQPYR</sequence>
<keyword evidence="4" id="KW-0862">Zinc</keyword>
<dbReference type="PROSITE" id="PS50157">
    <property type="entry name" value="ZINC_FINGER_C2H2_2"/>
    <property type="match status" value="2"/>
</dbReference>
<accession>A0A147BGY5</accession>
<dbReference type="FunFam" id="3.30.160.60:FF:000110">
    <property type="entry name" value="Zinc finger protein-like"/>
    <property type="match status" value="1"/>
</dbReference>
<reference evidence="7" key="1">
    <citation type="journal article" date="2018" name="PLoS Negl. Trop. Dis.">
        <title>Sialome diversity of ticks revealed by RNAseq of single tick salivary glands.</title>
        <authorList>
            <person name="Perner J."/>
            <person name="Kropackova S."/>
            <person name="Kopacek P."/>
            <person name="Ribeiro J.M."/>
        </authorList>
    </citation>
    <scope>NUCLEOTIDE SEQUENCE</scope>
    <source>
        <strain evidence="7">Siblings of single egg batch collected in Ceske Budejovice</strain>
        <tissue evidence="7">Salivary glands</tissue>
    </source>
</reference>
<keyword evidence="3 5" id="KW-0863">Zinc-finger</keyword>
<dbReference type="PANTHER" id="PTHR37558">
    <property type="entry name" value="HTH CENPB-TYPE DOMAIN-CONTAINING PROTEIN"/>
    <property type="match status" value="1"/>
</dbReference>
<evidence type="ECO:0000256" key="5">
    <source>
        <dbReference type="PROSITE-ProRule" id="PRU00042"/>
    </source>
</evidence>
<dbReference type="PROSITE" id="PS00028">
    <property type="entry name" value="ZINC_FINGER_C2H2_1"/>
    <property type="match status" value="1"/>
</dbReference>
<dbReference type="SMART" id="SM00355">
    <property type="entry name" value="ZnF_C2H2"/>
    <property type="match status" value="3"/>
</dbReference>
<evidence type="ECO:0000256" key="3">
    <source>
        <dbReference type="ARBA" id="ARBA00022771"/>
    </source>
</evidence>
<evidence type="ECO:0000313" key="7">
    <source>
        <dbReference type="EMBL" id="JAR89984.1"/>
    </source>
</evidence>
<dbReference type="PANTHER" id="PTHR37558:SF1">
    <property type="entry name" value="HTH CENPB-TYPE DOMAIN-CONTAINING PROTEIN"/>
    <property type="match status" value="1"/>
</dbReference>
<feature type="domain" description="C2H2-type" evidence="6">
    <location>
        <begin position="262"/>
        <end position="289"/>
    </location>
</feature>
<dbReference type="InterPro" id="IPR036236">
    <property type="entry name" value="Znf_C2H2_sf"/>
</dbReference>
<dbReference type="GO" id="GO:0008270">
    <property type="term" value="F:zinc ion binding"/>
    <property type="evidence" value="ECO:0007669"/>
    <property type="project" value="UniProtKB-KW"/>
</dbReference>
<protein>
    <recommendedName>
        <fullName evidence="6">C2H2-type domain-containing protein</fullName>
    </recommendedName>
</protein>
<evidence type="ECO:0000259" key="6">
    <source>
        <dbReference type="PROSITE" id="PS50157"/>
    </source>
</evidence>
<evidence type="ECO:0000256" key="4">
    <source>
        <dbReference type="ARBA" id="ARBA00022833"/>
    </source>
</evidence>
<dbReference type="EMBL" id="GEGO01005420">
    <property type="protein sequence ID" value="JAR89984.1"/>
    <property type="molecule type" value="Transcribed_RNA"/>
</dbReference>
<dbReference type="Gene3D" id="3.30.160.60">
    <property type="entry name" value="Classic Zinc Finger"/>
    <property type="match status" value="1"/>
</dbReference>
<feature type="domain" description="C2H2-type" evidence="6">
    <location>
        <begin position="318"/>
        <end position="345"/>
    </location>
</feature>
<proteinExistence type="predicted"/>
<evidence type="ECO:0000256" key="2">
    <source>
        <dbReference type="ARBA" id="ARBA00022737"/>
    </source>
</evidence>
<dbReference type="AlphaFoldDB" id="A0A147BGY5"/>
<name>A0A147BGY5_IXORI</name>
<keyword evidence="1" id="KW-0479">Metal-binding</keyword>